<organism evidence="1 2">
    <name type="scientific">Candidatus Buchananbacteria bacterium RIFCSPLOWO2_01_FULL_39_33</name>
    <dbReference type="NCBI Taxonomy" id="1797543"/>
    <lineage>
        <taxon>Bacteria</taxon>
        <taxon>Candidatus Buchananiibacteriota</taxon>
    </lineage>
</organism>
<dbReference type="EMBL" id="MHIM01000019">
    <property type="protein sequence ID" value="OGY52440.1"/>
    <property type="molecule type" value="Genomic_DNA"/>
</dbReference>
<gene>
    <name evidence="1" type="ORF">A3A02_00745</name>
</gene>
<dbReference type="AlphaFoldDB" id="A0A1G1YL77"/>
<evidence type="ECO:0000313" key="1">
    <source>
        <dbReference type="EMBL" id="OGY52440.1"/>
    </source>
</evidence>
<comment type="caution">
    <text evidence="1">The sequence shown here is derived from an EMBL/GenBank/DDBJ whole genome shotgun (WGS) entry which is preliminary data.</text>
</comment>
<name>A0A1G1YL77_9BACT</name>
<sequence length="109" mass="12498">MFFSLIMVVAACATTPPIQQSEPEIKLPLFEEKVISSFRIDDSVVTFENLEAAEEMIRVEIPSCSNQPVQLRPCLYGIAIYKRINGQPDEFLVDFRTKVPKGEWTFELR</sequence>
<protein>
    <submittedName>
        <fullName evidence="1">Uncharacterized protein</fullName>
    </submittedName>
</protein>
<evidence type="ECO:0000313" key="2">
    <source>
        <dbReference type="Proteomes" id="UP000177376"/>
    </source>
</evidence>
<dbReference type="Proteomes" id="UP000177376">
    <property type="component" value="Unassembled WGS sequence"/>
</dbReference>
<proteinExistence type="predicted"/>
<accession>A0A1G1YL77</accession>
<reference evidence="1 2" key="1">
    <citation type="journal article" date="2016" name="Nat. Commun.">
        <title>Thousands of microbial genomes shed light on interconnected biogeochemical processes in an aquifer system.</title>
        <authorList>
            <person name="Anantharaman K."/>
            <person name="Brown C.T."/>
            <person name="Hug L.A."/>
            <person name="Sharon I."/>
            <person name="Castelle C.J."/>
            <person name="Probst A.J."/>
            <person name="Thomas B.C."/>
            <person name="Singh A."/>
            <person name="Wilkins M.J."/>
            <person name="Karaoz U."/>
            <person name="Brodie E.L."/>
            <person name="Williams K.H."/>
            <person name="Hubbard S.S."/>
            <person name="Banfield J.F."/>
        </authorList>
    </citation>
    <scope>NUCLEOTIDE SEQUENCE [LARGE SCALE GENOMIC DNA]</scope>
</reference>